<feature type="region of interest" description="Disordered" evidence="2">
    <location>
        <begin position="120"/>
        <end position="150"/>
    </location>
</feature>
<evidence type="ECO:0000313" key="4">
    <source>
        <dbReference type="EMBL" id="CEM35007.1"/>
    </source>
</evidence>
<proteinExistence type="predicted"/>
<sequence>MGASTSSPLPDGADPADAVLGDESPDSERPERWVRERLRYQCCGLGMPRIPDDHSMSPEFSKAPSCIFRGDKRRRSTTTSSHMTDGPSDSPPSSIMRLEALISQIEVVEDARQKIAEALQLQQQQPDQSSSSSASASASSGAVSASAGDGAGDKCSLLLSGASPEVDKPKNTYDWMMYLVHENVVFSQFGMSGREVLDALAQVGLDDPTRPVELPELQRTFPRFLMAIDHLLAQRLGRLEAERGPLQLSVHKVESIIRRSFHKIDVDNDGQISLDEFMDVVRLGKRLGIWGLAGEEAPTAATFGSLDGDGDGLISEGEFRQLPTKTLRLLQRTIDTEKEMKQRYRYTYW</sequence>
<dbReference type="Pfam" id="PF13499">
    <property type="entry name" value="EF-hand_7"/>
    <property type="match status" value="1"/>
</dbReference>
<evidence type="ECO:0000259" key="3">
    <source>
        <dbReference type="PROSITE" id="PS50222"/>
    </source>
</evidence>
<dbReference type="AlphaFoldDB" id="A0A0G4GVU9"/>
<dbReference type="InterPro" id="IPR011992">
    <property type="entry name" value="EF-hand-dom_pair"/>
</dbReference>
<dbReference type="GO" id="GO:0005509">
    <property type="term" value="F:calcium ion binding"/>
    <property type="evidence" value="ECO:0007669"/>
    <property type="project" value="InterPro"/>
</dbReference>
<feature type="region of interest" description="Disordered" evidence="2">
    <location>
        <begin position="1"/>
        <end position="33"/>
    </location>
</feature>
<name>A0A0G4GVU9_VITBC</name>
<evidence type="ECO:0000256" key="2">
    <source>
        <dbReference type="SAM" id="MobiDB-lite"/>
    </source>
</evidence>
<feature type="domain" description="EF-hand" evidence="3">
    <location>
        <begin position="294"/>
        <end position="329"/>
    </location>
</feature>
<dbReference type="InterPro" id="IPR018247">
    <property type="entry name" value="EF_Hand_1_Ca_BS"/>
</dbReference>
<dbReference type="InterPro" id="IPR002048">
    <property type="entry name" value="EF_hand_dom"/>
</dbReference>
<feature type="domain" description="EF-hand" evidence="3">
    <location>
        <begin position="252"/>
        <end position="287"/>
    </location>
</feature>
<dbReference type="VEuPathDB" id="CryptoDB:Vbra_18797"/>
<dbReference type="PROSITE" id="PS00018">
    <property type="entry name" value="EF_HAND_1"/>
    <property type="match status" value="2"/>
</dbReference>
<protein>
    <recommendedName>
        <fullName evidence="3">EF-hand domain-containing protein</fullName>
    </recommendedName>
</protein>
<evidence type="ECO:0000313" key="5">
    <source>
        <dbReference type="Proteomes" id="UP000041254"/>
    </source>
</evidence>
<dbReference type="SMART" id="SM00054">
    <property type="entry name" value="EFh"/>
    <property type="match status" value="2"/>
</dbReference>
<organism evidence="4 5">
    <name type="scientific">Vitrella brassicaformis (strain CCMP3155)</name>
    <dbReference type="NCBI Taxonomy" id="1169540"/>
    <lineage>
        <taxon>Eukaryota</taxon>
        <taxon>Sar</taxon>
        <taxon>Alveolata</taxon>
        <taxon>Colpodellida</taxon>
        <taxon>Vitrellaceae</taxon>
        <taxon>Vitrella</taxon>
    </lineage>
</organism>
<feature type="region of interest" description="Disordered" evidence="2">
    <location>
        <begin position="49"/>
        <end position="94"/>
    </location>
</feature>
<evidence type="ECO:0000256" key="1">
    <source>
        <dbReference type="ARBA" id="ARBA00022837"/>
    </source>
</evidence>
<dbReference type="EMBL" id="CDMY01000840">
    <property type="protein sequence ID" value="CEM35007.1"/>
    <property type="molecule type" value="Genomic_DNA"/>
</dbReference>
<accession>A0A0G4GVU9</accession>
<reference evidence="4 5" key="1">
    <citation type="submission" date="2014-11" db="EMBL/GenBank/DDBJ databases">
        <authorList>
            <person name="Zhu J."/>
            <person name="Qi W."/>
            <person name="Song R."/>
        </authorList>
    </citation>
    <scope>NUCLEOTIDE SEQUENCE [LARGE SCALE GENOMIC DNA]</scope>
</reference>
<dbReference type="SUPFAM" id="SSF47473">
    <property type="entry name" value="EF-hand"/>
    <property type="match status" value="1"/>
</dbReference>
<gene>
    <name evidence="4" type="ORF">Vbra_18797</name>
</gene>
<dbReference type="CDD" id="cd00051">
    <property type="entry name" value="EFh"/>
    <property type="match status" value="1"/>
</dbReference>
<dbReference type="PROSITE" id="PS50222">
    <property type="entry name" value="EF_HAND_2"/>
    <property type="match status" value="2"/>
</dbReference>
<dbReference type="Gene3D" id="1.10.238.10">
    <property type="entry name" value="EF-hand"/>
    <property type="match status" value="1"/>
</dbReference>
<dbReference type="InParanoid" id="A0A0G4GVU9"/>
<dbReference type="Proteomes" id="UP000041254">
    <property type="component" value="Unassembled WGS sequence"/>
</dbReference>
<keyword evidence="5" id="KW-1185">Reference proteome</keyword>
<feature type="compositionally biased region" description="Low complexity" evidence="2">
    <location>
        <begin position="120"/>
        <end position="148"/>
    </location>
</feature>
<keyword evidence="1" id="KW-0106">Calcium</keyword>